<dbReference type="PANTHER" id="PTHR43735:SF3">
    <property type="entry name" value="FERROPTOSIS SUPPRESSOR PROTEIN 1"/>
    <property type="match status" value="1"/>
</dbReference>
<dbReference type="GO" id="GO:0005737">
    <property type="term" value="C:cytoplasm"/>
    <property type="evidence" value="ECO:0007669"/>
    <property type="project" value="TreeGrafter"/>
</dbReference>
<comment type="similarity">
    <text evidence="1">Belongs to the FAD-dependent oxidoreductase family.</text>
</comment>
<evidence type="ECO:0000313" key="6">
    <source>
        <dbReference type="EMBL" id="PKS09119.1"/>
    </source>
</evidence>
<evidence type="ECO:0000259" key="5">
    <source>
        <dbReference type="Pfam" id="PF07992"/>
    </source>
</evidence>
<organism evidence="6 7">
    <name type="scientific">Lomentospora prolificans</name>
    <dbReference type="NCBI Taxonomy" id="41688"/>
    <lineage>
        <taxon>Eukaryota</taxon>
        <taxon>Fungi</taxon>
        <taxon>Dikarya</taxon>
        <taxon>Ascomycota</taxon>
        <taxon>Pezizomycotina</taxon>
        <taxon>Sordariomycetes</taxon>
        <taxon>Hypocreomycetidae</taxon>
        <taxon>Microascales</taxon>
        <taxon>Microascaceae</taxon>
        <taxon>Lomentospora</taxon>
    </lineage>
</organism>
<keyword evidence="7" id="KW-1185">Reference proteome</keyword>
<feature type="domain" description="FAD/NAD(P)-binding" evidence="5">
    <location>
        <begin position="4"/>
        <end position="289"/>
    </location>
</feature>
<dbReference type="SUPFAM" id="SSF51905">
    <property type="entry name" value="FAD/NAD(P)-binding domain"/>
    <property type="match status" value="1"/>
</dbReference>
<reference evidence="6 7" key="1">
    <citation type="journal article" date="2017" name="G3 (Bethesda)">
        <title>First Draft Genome Sequence of the Pathogenic Fungus Lomentospora prolificans (Formerly Scedosporium prolificans).</title>
        <authorList>
            <person name="Luo R."/>
            <person name="Zimin A."/>
            <person name="Workman R."/>
            <person name="Fan Y."/>
            <person name="Pertea G."/>
            <person name="Grossman N."/>
            <person name="Wear M.P."/>
            <person name="Jia B."/>
            <person name="Miller H."/>
            <person name="Casadevall A."/>
            <person name="Timp W."/>
            <person name="Zhang S.X."/>
            <person name="Salzberg S.L."/>
        </authorList>
    </citation>
    <scope>NUCLEOTIDE SEQUENCE [LARGE SCALE GENOMIC DNA]</scope>
    <source>
        <strain evidence="6 7">JHH-5317</strain>
    </source>
</reference>
<gene>
    <name evidence="6" type="ORF">jhhlp_003733</name>
</gene>
<dbReference type="InParanoid" id="A0A2N3N9J6"/>
<evidence type="ECO:0000256" key="1">
    <source>
        <dbReference type="ARBA" id="ARBA00006442"/>
    </source>
</evidence>
<dbReference type="Gene3D" id="3.50.50.100">
    <property type="match status" value="1"/>
</dbReference>
<dbReference type="AlphaFoldDB" id="A0A2N3N9J6"/>
<keyword evidence="2" id="KW-0285">Flavoprotein</keyword>
<protein>
    <recommendedName>
        <fullName evidence="5">FAD/NAD(P)-binding domain-containing protein</fullName>
    </recommendedName>
</protein>
<evidence type="ECO:0000313" key="7">
    <source>
        <dbReference type="Proteomes" id="UP000233524"/>
    </source>
</evidence>
<keyword evidence="3" id="KW-0274">FAD</keyword>
<dbReference type="PANTHER" id="PTHR43735">
    <property type="entry name" value="APOPTOSIS-INDUCING FACTOR 1"/>
    <property type="match status" value="1"/>
</dbReference>
<proteinExistence type="inferred from homology"/>
<dbReference type="PRINTS" id="PR00469">
    <property type="entry name" value="PNDRDTASEII"/>
</dbReference>
<evidence type="ECO:0000256" key="3">
    <source>
        <dbReference type="ARBA" id="ARBA00022827"/>
    </source>
</evidence>
<dbReference type="PRINTS" id="PR00368">
    <property type="entry name" value="FADPNR"/>
</dbReference>
<dbReference type="EMBL" id="NLAX01000010">
    <property type="protein sequence ID" value="PKS09119.1"/>
    <property type="molecule type" value="Genomic_DNA"/>
</dbReference>
<name>A0A2N3N9J6_9PEZI</name>
<dbReference type="GO" id="GO:0004174">
    <property type="term" value="F:electron-transferring-flavoprotein dehydrogenase activity"/>
    <property type="evidence" value="ECO:0007669"/>
    <property type="project" value="TreeGrafter"/>
</dbReference>
<sequence length="372" mass="40562">MSKTVVVVGASFAGLAVSHRLLKYTRQKEKNLRVVLVSPNTHFYWNLAAIRAVVPGLIKDDQLFHPIEPGFSHYPRENFEFVLGTATSVDTDAKTALVKATDGEKILKYDYLVLATGARSANDNVPWKPLGNHEATVKQLRETAQKVKNAKTILIAGAGPTGCETSGELKHKYGADKDIILLSADTELMNGDVAASNMEYEMKKLGVDIRKNSRVQSSQVLPNGKTEVTLADGSKIVADLYLPTMGLKPNTGYLSDMLLNENKYVDVDEFFQVKNTENVWACGDIVSKPRAGFMITDKQAAGVAKNIELAIQGKTQLPVKPLPVDALMCAAGPDRGVGRIGSIKVFSIMAWALKSRTLGLPWAPKYVDGSQW</sequence>
<keyword evidence="4" id="KW-0560">Oxidoreductase</keyword>
<evidence type="ECO:0000256" key="2">
    <source>
        <dbReference type="ARBA" id="ARBA00022630"/>
    </source>
</evidence>
<dbReference type="FunCoup" id="A0A2N3N9J6">
    <property type="interactions" value="364"/>
</dbReference>
<dbReference type="STRING" id="41688.A0A2N3N9J6"/>
<dbReference type="VEuPathDB" id="FungiDB:jhhlp_003733"/>
<dbReference type="Proteomes" id="UP000233524">
    <property type="component" value="Unassembled WGS sequence"/>
</dbReference>
<dbReference type="GO" id="GO:0050660">
    <property type="term" value="F:flavin adenine dinucleotide binding"/>
    <property type="evidence" value="ECO:0007669"/>
    <property type="project" value="TreeGrafter"/>
</dbReference>
<comment type="caution">
    <text evidence="6">The sequence shown here is derived from an EMBL/GenBank/DDBJ whole genome shotgun (WGS) entry which is preliminary data.</text>
</comment>
<evidence type="ECO:0000256" key="4">
    <source>
        <dbReference type="ARBA" id="ARBA00023002"/>
    </source>
</evidence>
<accession>A0A2N3N9J6</accession>
<dbReference type="OrthoDB" id="202203at2759"/>
<dbReference type="InterPro" id="IPR023753">
    <property type="entry name" value="FAD/NAD-binding_dom"/>
</dbReference>
<dbReference type="InterPro" id="IPR036188">
    <property type="entry name" value="FAD/NAD-bd_sf"/>
</dbReference>
<dbReference type="Pfam" id="PF07992">
    <property type="entry name" value="Pyr_redox_2"/>
    <property type="match status" value="1"/>
</dbReference>